<dbReference type="EMBL" id="JBHRSZ010000004">
    <property type="protein sequence ID" value="MFC3151566.1"/>
    <property type="molecule type" value="Genomic_DNA"/>
</dbReference>
<evidence type="ECO:0000256" key="1">
    <source>
        <dbReference type="SAM" id="SignalP"/>
    </source>
</evidence>
<accession>A0ABV7HFZ8</accession>
<evidence type="ECO:0000313" key="3">
    <source>
        <dbReference type="Proteomes" id="UP001595476"/>
    </source>
</evidence>
<protein>
    <submittedName>
        <fullName evidence="2">Uncharacterized protein</fullName>
    </submittedName>
</protein>
<proteinExistence type="predicted"/>
<comment type="caution">
    <text evidence="2">The sequence shown here is derived from an EMBL/GenBank/DDBJ whole genome shotgun (WGS) entry which is preliminary data.</text>
</comment>
<dbReference type="RefSeq" id="WP_386720568.1">
    <property type="nucleotide sequence ID" value="NZ_JBHRSZ010000004.1"/>
</dbReference>
<keyword evidence="3" id="KW-1185">Reference proteome</keyword>
<keyword evidence="1" id="KW-0732">Signal</keyword>
<feature type="signal peptide" evidence="1">
    <location>
        <begin position="1"/>
        <end position="34"/>
    </location>
</feature>
<sequence length="237" mass="25426">MQLSSFVPPSNQITRTLSSALVALAVALPSLSNAEVVELSPNELNSAYIKDSTIYIPKATREKVAQKIVNVKIRPGEPSPEEVDREEELKEGAAQAVIAGMQTNQSWDATRLESSLANASQPNIQTEGIILPPRDIPGAPDGFELPAGDFEYTVQNLIDQGFTHPQTGQPLTSISDTGQSLNGLAISVDGNNGHLVIPLPADYESRVPVNGINTDVLSINQALQNAINMRLQLPQNQ</sequence>
<evidence type="ECO:0000313" key="2">
    <source>
        <dbReference type="EMBL" id="MFC3151566.1"/>
    </source>
</evidence>
<reference evidence="3" key="1">
    <citation type="journal article" date="2019" name="Int. J. Syst. Evol. Microbiol.">
        <title>The Global Catalogue of Microorganisms (GCM) 10K type strain sequencing project: providing services to taxonomists for standard genome sequencing and annotation.</title>
        <authorList>
            <consortium name="The Broad Institute Genomics Platform"/>
            <consortium name="The Broad Institute Genome Sequencing Center for Infectious Disease"/>
            <person name="Wu L."/>
            <person name="Ma J."/>
        </authorList>
    </citation>
    <scope>NUCLEOTIDE SEQUENCE [LARGE SCALE GENOMIC DNA]</scope>
    <source>
        <strain evidence="3">KCTC 52438</strain>
    </source>
</reference>
<organism evidence="2 3">
    <name type="scientific">Litoribrevibacter euphylliae</name>
    <dbReference type="NCBI Taxonomy" id="1834034"/>
    <lineage>
        <taxon>Bacteria</taxon>
        <taxon>Pseudomonadati</taxon>
        <taxon>Pseudomonadota</taxon>
        <taxon>Gammaproteobacteria</taxon>
        <taxon>Oceanospirillales</taxon>
        <taxon>Oceanospirillaceae</taxon>
        <taxon>Litoribrevibacter</taxon>
    </lineage>
</organism>
<gene>
    <name evidence="2" type="ORF">ACFOEK_11055</name>
</gene>
<name>A0ABV7HFZ8_9GAMM</name>
<dbReference type="Proteomes" id="UP001595476">
    <property type="component" value="Unassembled WGS sequence"/>
</dbReference>
<feature type="chain" id="PRO_5047538730" evidence="1">
    <location>
        <begin position="35"/>
        <end position="237"/>
    </location>
</feature>